<dbReference type="VEuPathDB" id="FungiDB:PSHT_08703"/>
<evidence type="ECO:0000313" key="2">
    <source>
        <dbReference type="Proteomes" id="UP000239156"/>
    </source>
</evidence>
<protein>
    <submittedName>
        <fullName evidence="1">Uncharacterized protein</fullName>
    </submittedName>
</protein>
<evidence type="ECO:0000313" key="1">
    <source>
        <dbReference type="EMBL" id="POW02262.1"/>
    </source>
</evidence>
<dbReference type="PANTHER" id="PTHR33069:SF3">
    <property type="entry name" value="DYNEIN HEAVY CHAIN TAIL DOMAIN-CONTAINING PROTEIN"/>
    <property type="match status" value="1"/>
</dbReference>
<keyword evidence="2" id="KW-1185">Reference proteome</keyword>
<proteinExistence type="predicted"/>
<dbReference type="VEuPathDB" id="FungiDB:PSTT_12029"/>
<reference evidence="1" key="1">
    <citation type="submission" date="2017-12" db="EMBL/GenBank/DDBJ databases">
        <title>Gene loss provides genomic basis for host adaptation in cereal stripe rust fungi.</title>
        <authorList>
            <person name="Xia C."/>
        </authorList>
    </citation>
    <scope>NUCLEOTIDE SEQUENCE [LARGE SCALE GENOMIC DNA]</scope>
    <source>
        <strain evidence="1">93-210</strain>
    </source>
</reference>
<accession>A0A2S4UYB7</accession>
<gene>
    <name evidence="1" type="ORF">PSTT_12029</name>
</gene>
<dbReference type="Proteomes" id="UP000239156">
    <property type="component" value="Unassembled WGS sequence"/>
</dbReference>
<comment type="caution">
    <text evidence="1">The sequence shown here is derived from an EMBL/GenBank/DDBJ whole genome shotgun (WGS) entry which is preliminary data.</text>
</comment>
<organism evidence="1 2">
    <name type="scientific">Puccinia striiformis</name>
    <dbReference type="NCBI Taxonomy" id="27350"/>
    <lineage>
        <taxon>Eukaryota</taxon>
        <taxon>Fungi</taxon>
        <taxon>Dikarya</taxon>
        <taxon>Basidiomycota</taxon>
        <taxon>Pucciniomycotina</taxon>
        <taxon>Pucciniomycetes</taxon>
        <taxon>Pucciniales</taxon>
        <taxon>Pucciniaceae</taxon>
        <taxon>Puccinia</taxon>
    </lineage>
</organism>
<dbReference type="EMBL" id="PKSL01000145">
    <property type="protein sequence ID" value="POW02262.1"/>
    <property type="molecule type" value="Genomic_DNA"/>
</dbReference>
<sequence length="1387" mass="156625">MATPVLEALRALHHKYHTRSMERDPDVGKEQGVLTQDEVHLKRDLFESLRSSLLPSIKPHLSALLTALDLPRDAIQYPNPDIESILDILANLDQTVENAVQYINTAPLKPFGRKDPHDHHLGQCKTFRCFNLKTDISCLAIDIRGLFWTYIKLIESWNLPWDPTEDTTFRPPTPREQTLDCLQSIDRTIRRSQASDFAHLQAEWRAVGESFDYSLVKLANITVRHRKNSSVLREHVLEQSRLALPVNKLLRTLFNKISNTTTRNLAFTLDTELNSTTLDRLDTDPGVILHQCQVYAKNLEENSVLEALEDLLDKYHSAGPSCRIKYKVPTANELHQKNTSLDQLQHHLPSIQDQLGPLVNALGLRHNSSPNFELTCKLLFTLGDTWWQTLICIEAATLHTMPPATHDHHLKRCKAFNYTQLFKVMSCLACNFSSLFSGSILLMKASKVTSNYSETLECQNQHTYLLQDSATCSVAILRALELLQGSDFRIIQHAWQQTKHSPDPLLIDVTRLTHSAMIEGQTTPDARMKHSMVLNQIAIPLIKLARTLSNKVSKTTTTKLPFTLDAHLNSETLTLLHQYPQSIEINFRELVRALERTPRVIPMVQGQSLIRHWADKISRILESTWLLWPSTVAVIFLAVLILPAVMANPEPPSQHSTCYNYFLGKDKCVFAAEVDADRCPAPTNSHQKRSGSTPLFTPKTENMKRSNDHLLERRYDTTTKARKTVTMLYTCPEPQKPNPDGLGVCLWAGAGSKSTGWGDSSELWETNLFEALKPTEEERKAGSLSQGVTWDFNNLKGDKKENGISTLIVSLQCIFLRSSCFIKAWERSTKNPKNAKYRTVTSRAGTIVLGQIVECAHLAGNISKWTQASDFQVIQDEWEKKAELLNPSLEIVMDLTQSRTSRRESITPLREHIIELAQSTATLIKLSRILLTNISKNKPRKLPFTLDTVINSETLSALHERPGGIAYQFERHVKILSESFESDILVGGKAAMRDRIGSLSISFDSILVLLAAYLVALPPGINHASLRTDFKAWLSVWQRSWHTAARHFTNGLDITALDVKHGSREQPLLNIKSASKTISSIDQTIHLTTECIKYASLAAPPTSTDDHQFKRCKRFRCSHLAHAISDIWKQLAEIFYDCTGLVQHWQRLTNPRDGSAYQRLDSYREEAVIVGAVSCNQAIDKIIELSQASDVIVLGDLWGEKVEALNQTIDDLSSMTRTRSSGPNSRLYHALFSSPTDLMKHVVELLKWTTLLTKLARIHLHSISKTKTRKLTFTLETTINSHTLSQLNKLPAPICDGLRALLDSLTDIYMDTGLLTGRKHQIRNQIKDISKYFNHLSITLVQRVVPLPPGDDGTALESDYNAWISTWQDAWRIATRSFSECSGQRSR</sequence>
<dbReference type="VEuPathDB" id="FungiDB:PSHT_08702"/>
<name>A0A2S4UYB7_9BASI</name>
<dbReference type="PANTHER" id="PTHR33069">
    <property type="entry name" value="CHROMOSOME 7, WHOLE GENOME SHOTGUN SEQUENCE-RELATED"/>
    <property type="match status" value="1"/>
</dbReference>